<sequence length="147" mass="16977">MAKKMFIIIGIILMGFIAKDAFLYQIPRSSYADIIQLNWSIDISKNYDEIYSIDSGASFHGDGERYHIFQYKNSSDLLSSLNLMSGKNTDMESNVMEILNSLQIPAEYIPDFQRDYQYNATTATDSSRIFFIFVPDTKKLYIIEHIL</sequence>
<evidence type="ECO:0000313" key="2">
    <source>
        <dbReference type="EMBL" id="KXL54370.1"/>
    </source>
</evidence>
<proteinExistence type="predicted"/>
<dbReference type="Proteomes" id="UP000070539">
    <property type="component" value="Unassembled WGS sequence"/>
</dbReference>
<dbReference type="RefSeq" id="WP_066083861.1">
    <property type="nucleotide sequence ID" value="NZ_LRVM01000001.1"/>
</dbReference>
<dbReference type="STRING" id="36847.CLNEO_03470"/>
<protein>
    <submittedName>
        <fullName evidence="2">Uncharacterized protein</fullName>
    </submittedName>
</protein>
<dbReference type="AlphaFoldDB" id="A0A136WIZ2"/>
<reference evidence="2 3" key="1">
    <citation type="submission" date="2016-01" db="EMBL/GenBank/DDBJ databases">
        <title>Genome sequence of Clostridium neopropionicum X4, DSM-3847.</title>
        <authorList>
            <person name="Poehlein A."/>
            <person name="Beck M.H."/>
            <person name="Bengelsdorf F.R."/>
            <person name="Daniel R."/>
            <person name="Duerre P."/>
        </authorList>
    </citation>
    <scope>NUCLEOTIDE SEQUENCE [LARGE SCALE GENOMIC DNA]</scope>
    <source>
        <strain evidence="2 3">DSM-3847</strain>
    </source>
</reference>
<keyword evidence="3" id="KW-1185">Reference proteome</keyword>
<name>A0A136WIZ2_9FIRM</name>
<comment type="caution">
    <text evidence="2">The sequence shown here is derived from an EMBL/GenBank/DDBJ whole genome shotgun (WGS) entry which is preliminary data.</text>
</comment>
<accession>A0A136WIZ2</accession>
<dbReference type="EMBL" id="LRVM01000001">
    <property type="protein sequence ID" value="KXL54370.1"/>
    <property type="molecule type" value="Genomic_DNA"/>
</dbReference>
<dbReference type="EMBL" id="LRVM01000001">
    <property type="protein sequence ID" value="KXL54245.1"/>
    <property type="molecule type" value="Genomic_DNA"/>
</dbReference>
<evidence type="ECO:0000313" key="3">
    <source>
        <dbReference type="Proteomes" id="UP000070539"/>
    </source>
</evidence>
<evidence type="ECO:0000313" key="1">
    <source>
        <dbReference type="EMBL" id="KXL54245.1"/>
    </source>
</evidence>
<organism evidence="2 3">
    <name type="scientific">Anaerotignum neopropionicum</name>
    <dbReference type="NCBI Taxonomy" id="36847"/>
    <lineage>
        <taxon>Bacteria</taxon>
        <taxon>Bacillati</taxon>
        <taxon>Bacillota</taxon>
        <taxon>Clostridia</taxon>
        <taxon>Lachnospirales</taxon>
        <taxon>Anaerotignaceae</taxon>
        <taxon>Anaerotignum</taxon>
    </lineage>
</organism>
<dbReference type="OrthoDB" id="1925681at2"/>
<gene>
    <name evidence="1" type="ORF">CLNEO_03470</name>
    <name evidence="2" type="ORF">CLNEO_04760</name>
</gene>